<organism evidence="4 5">
    <name type="scientific">Clathrus columnatus</name>
    <dbReference type="NCBI Taxonomy" id="1419009"/>
    <lineage>
        <taxon>Eukaryota</taxon>
        <taxon>Fungi</taxon>
        <taxon>Dikarya</taxon>
        <taxon>Basidiomycota</taxon>
        <taxon>Agaricomycotina</taxon>
        <taxon>Agaricomycetes</taxon>
        <taxon>Phallomycetidae</taxon>
        <taxon>Phallales</taxon>
        <taxon>Clathraceae</taxon>
        <taxon>Clathrus</taxon>
    </lineage>
</organism>
<dbReference type="SUPFAM" id="SSF52833">
    <property type="entry name" value="Thioredoxin-like"/>
    <property type="match status" value="1"/>
</dbReference>
<dbReference type="Gene3D" id="3.40.30.10">
    <property type="entry name" value="Glutaredoxin"/>
    <property type="match status" value="1"/>
</dbReference>
<dbReference type="EMBL" id="BPWL01000008">
    <property type="protein sequence ID" value="GJJ13262.1"/>
    <property type="molecule type" value="Genomic_DNA"/>
</dbReference>
<dbReference type="Proteomes" id="UP001050691">
    <property type="component" value="Unassembled WGS sequence"/>
</dbReference>
<dbReference type="CDD" id="cd02947">
    <property type="entry name" value="TRX_family"/>
    <property type="match status" value="1"/>
</dbReference>
<accession>A0AAV5AF51</accession>
<evidence type="ECO:0000313" key="4">
    <source>
        <dbReference type="EMBL" id="GJJ13262.1"/>
    </source>
</evidence>
<dbReference type="GO" id="GO:0015035">
    <property type="term" value="F:protein-disulfide reductase activity"/>
    <property type="evidence" value="ECO:0007669"/>
    <property type="project" value="InterPro"/>
</dbReference>
<comment type="caution">
    <text evidence="4">The sequence shown here is derived from an EMBL/GenBank/DDBJ whole genome shotgun (WGS) entry which is preliminary data.</text>
</comment>
<dbReference type="InterPro" id="IPR017937">
    <property type="entry name" value="Thioredoxin_CS"/>
</dbReference>
<keyword evidence="5" id="KW-1185">Reference proteome</keyword>
<dbReference type="FunFam" id="3.40.30.10:FF:000245">
    <property type="entry name" value="Thioredoxin"/>
    <property type="match status" value="1"/>
</dbReference>
<evidence type="ECO:0000259" key="3">
    <source>
        <dbReference type="PROSITE" id="PS51352"/>
    </source>
</evidence>
<feature type="domain" description="Thioredoxin" evidence="3">
    <location>
        <begin position="1"/>
        <end position="108"/>
    </location>
</feature>
<dbReference type="InterPro" id="IPR005746">
    <property type="entry name" value="Thioredoxin"/>
</dbReference>
<dbReference type="InterPro" id="IPR013766">
    <property type="entry name" value="Thioredoxin_domain"/>
</dbReference>
<evidence type="ECO:0000256" key="1">
    <source>
        <dbReference type="ARBA" id="ARBA00020570"/>
    </source>
</evidence>
<proteinExistence type="predicted"/>
<dbReference type="PROSITE" id="PS00194">
    <property type="entry name" value="THIOREDOXIN_1"/>
    <property type="match status" value="1"/>
</dbReference>
<reference evidence="4" key="1">
    <citation type="submission" date="2021-10" db="EMBL/GenBank/DDBJ databases">
        <title>De novo Genome Assembly of Clathrus columnatus (Basidiomycota, Fungi) Using Illumina and Nanopore Sequence Data.</title>
        <authorList>
            <person name="Ogiso-Tanaka E."/>
            <person name="Itagaki H."/>
            <person name="Hosoya T."/>
            <person name="Hosaka K."/>
        </authorList>
    </citation>
    <scope>NUCLEOTIDE SEQUENCE</scope>
    <source>
        <strain evidence="4">MO-923</strain>
    </source>
</reference>
<evidence type="ECO:0000256" key="2">
    <source>
        <dbReference type="ARBA" id="ARBA00023157"/>
    </source>
</evidence>
<dbReference type="NCBIfam" id="TIGR01068">
    <property type="entry name" value="thioredoxin"/>
    <property type="match status" value="1"/>
</dbReference>
<sequence>MPVEVIDSYQKFKEVIGGEKPVIIDFWATWCGPCRFISPHLDKLSDDSELKDLVGFYKVDVDELEDVSQEVGIRVMPTFILFSKGEKVDEVTGAHPAAVTAFVQAAAQLSKKLRLNI</sequence>
<dbReference type="Pfam" id="PF00085">
    <property type="entry name" value="Thioredoxin"/>
    <property type="match status" value="1"/>
</dbReference>
<gene>
    <name evidence="4" type="ORF">Clacol_007513</name>
</gene>
<evidence type="ECO:0000313" key="5">
    <source>
        <dbReference type="Proteomes" id="UP001050691"/>
    </source>
</evidence>
<dbReference type="PRINTS" id="PR00421">
    <property type="entry name" value="THIOREDOXIN"/>
</dbReference>
<dbReference type="PROSITE" id="PS51352">
    <property type="entry name" value="THIOREDOXIN_2"/>
    <property type="match status" value="1"/>
</dbReference>
<dbReference type="AlphaFoldDB" id="A0AAV5AF51"/>
<dbReference type="PANTHER" id="PTHR46115">
    <property type="entry name" value="THIOREDOXIN-LIKE PROTEIN 1"/>
    <property type="match status" value="1"/>
</dbReference>
<name>A0AAV5AF51_9AGAM</name>
<keyword evidence="2" id="KW-1015">Disulfide bond</keyword>
<protein>
    <recommendedName>
        <fullName evidence="1">Thioredoxin</fullName>
    </recommendedName>
</protein>
<dbReference type="InterPro" id="IPR036249">
    <property type="entry name" value="Thioredoxin-like_sf"/>
</dbReference>